<comment type="caution">
    <text evidence="2">The sequence shown here is derived from an EMBL/GenBank/DDBJ whole genome shotgun (WGS) entry which is preliminary data.</text>
</comment>
<evidence type="ECO:0000313" key="3">
    <source>
        <dbReference type="Proteomes" id="UP001189429"/>
    </source>
</evidence>
<feature type="region of interest" description="Disordered" evidence="1">
    <location>
        <begin position="58"/>
        <end position="86"/>
    </location>
</feature>
<evidence type="ECO:0000256" key="1">
    <source>
        <dbReference type="SAM" id="MobiDB-lite"/>
    </source>
</evidence>
<dbReference type="EMBL" id="CAUYUJ010017998">
    <property type="protein sequence ID" value="CAK0879764.1"/>
    <property type="molecule type" value="Genomic_DNA"/>
</dbReference>
<feature type="compositionally biased region" description="Basic and acidic residues" evidence="1">
    <location>
        <begin position="58"/>
        <end position="67"/>
    </location>
</feature>
<keyword evidence="3" id="KW-1185">Reference proteome</keyword>
<sequence length="174" mass="18348">MRATLRSPTVNTSVDYSMRRAEAEVREALLEALQPATRSGAGADIELSASVAPVLRPDAKTAAKPEPEVEGPSCVQLEGSWPSDDDKHVSGQLDYVALTFEEKVTWDVGTALELRGQSAACADVWTSTSARASSRRYPGRCCSSGSPAPSPGAAATGRGCVPPRWRRWTGSGAS</sequence>
<gene>
    <name evidence="2" type="ORF">PCOR1329_LOCUS63097</name>
</gene>
<feature type="region of interest" description="Disordered" evidence="1">
    <location>
        <begin position="136"/>
        <end position="174"/>
    </location>
</feature>
<accession>A0ABN9W1A2</accession>
<name>A0ABN9W1A2_9DINO</name>
<proteinExistence type="predicted"/>
<reference evidence="2" key="1">
    <citation type="submission" date="2023-10" db="EMBL/GenBank/DDBJ databases">
        <authorList>
            <person name="Chen Y."/>
            <person name="Shah S."/>
            <person name="Dougan E. K."/>
            <person name="Thang M."/>
            <person name="Chan C."/>
        </authorList>
    </citation>
    <scope>NUCLEOTIDE SEQUENCE [LARGE SCALE GENOMIC DNA]</scope>
</reference>
<dbReference type="Proteomes" id="UP001189429">
    <property type="component" value="Unassembled WGS sequence"/>
</dbReference>
<feature type="compositionally biased region" description="Low complexity" evidence="1">
    <location>
        <begin position="139"/>
        <end position="159"/>
    </location>
</feature>
<organism evidence="2 3">
    <name type="scientific">Prorocentrum cordatum</name>
    <dbReference type="NCBI Taxonomy" id="2364126"/>
    <lineage>
        <taxon>Eukaryota</taxon>
        <taxon>Sar</taxon>
        <taxon>Alveolata</taxon>
        <taxon>Dinophyceae</taxon>
        <taxon>Prorocentrales</taxon>
        <taxon>Prorocentraceae</taxon>
        <taxon>Prorocentrum</taxon>
    </lineage>
</organism>
<feature type="non-terminal residue" evidence="2">
    <location>
        <position position="174"/>
    </location>
</feature>
<evidence type="ECO:0000313" key="2">
    <source>
        <dbReference type="EMBL" id="CAK0879764.1"/>
    </source>
</evidence>
<protein>
    <submittedName>
        <fullName evidence="2">Uncharacterized protein</fullName>
    </submittedName>
</protein>